<keyword evidence="2" id="KW-1185">Reference proteome</keyword>
<name>A0ABS8UI18_DATST</name>
<organism evidence="1 2">
    <name type="scientific">Datura stramonium</name>
    <name type="common">Jimsonweed</name>
    <name type="synonym">Common thornapple</name>
    <dbReference type="NCBI Taxonomy" id="4076"/>
    <lineage>
        <taxon>Eukaryota</taxon>
        <taxon>Viridiplantae</taxon>
        <taxon>Streptophyta</taxon>
        <taxon>Embryophyta</taxon>
        <taxon>Tracheophyta</taxon>
        <taxon>Spermatophyta</taxon>
        <taxon>Magnoliopsida</taxon>
        <taxon>eudicotyledons</taxon>
        <taxon>Gunneridae</taxon>
        <taxon>Pentapetalae</taxon>
        <taxon>asterids</taxon>
        <taxon>lamiids</taxon>
        <taxon>Solanales</taxon>
        <taxon>Solanaceae</taxon>
        <taxon>Solanoideae</taxon>
        <taxon>Datureae</taxon>
        <taxon>Datura</taxon>
    </lineage>
</organism>
<sequence>RIKCEGITNIYDSLRLRFVLLYVKFSNQTLCEKCLETWLGVIILSLPVVSKDPMDKSGGVIKVQS</sequence>
<protein>
    <submittedName>
        <fullName evidence="1">Uncharacterized protein</fullName>
    </submittedName>
</protein>
<dbReference type="EMBL" id="JACEIK010002019">
    <property type="protein sequence ID" value="MCD9558496.1"/>
    <property type="molecule type" value="Genomic_DNA"/>
</dbReference>
<evidence type="ECO:0000313" key="1">
    <source>
        <dbReference type="EMBL" id="MCD9558496.1"/>
    </source>
</evidence>
<accession>A0ABS8UI18</accession>
<comment type="caution">
    <text evidence="1">The sequence shown here is derived from an EMBL/GenBank/DDBJ whole genome shotgun (WGS) entry which is preliminary data.</text>
</comment>
<reference evidence="1 2" key="1">
    <citation type="journal article" date="2021" name="BMC Genomics">
        <title>Datura genome reveals duplications of psychoactive alkaloid biosynthetic genes and high mutation rate following tissue culture.</title>
        <authorList>
            <person name="Rajewski A."/>
            <person name="Carter-House D."/>
            <person name="Stajich J."/>
            <person name="Litt A."/>
        </authorList>
    </citation>
    <scope>NUCLEOTIDE SEQUENCE [LARGE SCALE GENOMIC DNA]</scope>
    <source>
        <strain evidence="1">AR-01</strain>
    </source>
</reference>
<gene>
    <name evidence="1" type="ORF">HAX54_015883</name>
</gene>
<evidence type="ECO:0000313" key="2">
    <source>
        <dbReference type="Proteomes" id="UP000823775"/>
    </source>
</evidence>
<dbReference type="Proteomes" id="UP000823775">
    <property type="component" value="Unassembled WGS sequence"/>
</dbReference>
<proteinExistence type="predicted"/>
<feature type="non-terminal residue" evidence="1">
    <location>
        <position position="1"/>
    </location>
</feature>